<evidence type="ECO:0000313" key="3">
    <source>
        <dbReference type="Proteomes" id="UP000822688"/>
    </source>
</evidence>
<dbReference type="AlphaFoldDB" id="A0A8T0HGK9"/>
<sequence length="124" mass="13431">PSPTRLLLLLHAHNSAVHRTGFNPRSLNSRLRHLLLLLLLAAASITQNYPHLVSSVCNDVISLSCGCSMAISSTHSLTHSPLISSISVAASTADLVSPRRSTFSFPMTYNYSSIRTVAKIYALK</sequence>
<dbReference type="Proteomes" id="UP000822688">
    <property type="component" value="Chromosome 6"/>
</dbReference>
<keyword evidence="3" id="KW-1185">Reference proteome</keyword>
<protein>
    <submittedName>
        <fullName evidence="2">Uncharacterized protein</fullName>
    </submittedName>
</protein>
<feature type="non-terminal residue" evidence="2">
    <location>
        <position position="1"/>
    </location>
</feature>
<keyword evidence="1" id="KW-0732">Signal</keyword>
<feature type="chain" id="PRO_5035806793" evidence="1">
    <location>
        <begin position="47"/>
        <end position="124"/>
    </location>
</feature>
<comment type="caution">
    <text evidence="2">The sequence shown here is derived from an EMBL/GenBank/DDBJ whole genome shotgun (WGS) entry which is preliminary data.</text>
</comment>
<reference evidence="2 3" key="1">
    <citation type="submission" date="2020-06" db="EMBL/GenBank/DDBJ databases">
        <title>WGS assembly of Ceratodon purpureus strain R40.</title>
        <authorList>
            <person name="Carey S.B."/>
            <person name="Jenkins J."/>
            <person name="Shu S."/>
            <person name="Lovell J.T."/>
            <person name="Sreedasyam A."/>
            <person name="Maumus F."/>
            <person name="Tiley G.P."/>
            <person name="Fernandez-Pozo N."/>
            <person name="Barry K."/>
            <person name="Chen C."/>
            <person name="Wang M."/>
            <person name="Lipzen A."/>
            <person name="Daum C."/>
            <person name="Saski C.A."/>
            <person name="Payton A.C."/>
            <person name="Mcbreen J.C."/>
            <person name="Conrad R.E."/>
            <person name="Kollar L.M."/>
            <person name="Olsson S."/>
            <person name="Huttunen S."/>
            <person name="Landis J.B."/>
            <person name="Wickett N.J."/>
            <person name="Johnson M.G."/>
            <person name="Rensing S.A."/>
            <person name="Grimwood J."/>
            <person name="Schmutz J."/>
            <person name="Mcdaniel S.F."/>
        </authorList>
    </citation>
    <scope>NUCLEOTIDE SEQUENCE [LARGE SCALE GENOMIC DNA]</scope>
    <source>
        <strain evidence="2 3">R40</strain>
    </source>
</reference>
<gene>
    <name evidence="2" type="ORF">KC19_6G091300</name>
</gene>
<organism evidence="2 3">
    <name type="scientific">Ceratodon purpureus</name>
    <name type="common">Fire moss</name>
    <name type="synonym">Dicranum purpureum</name>
    <dbReference type="NCBI Taxonomy" id="3225"/>
    <lineage>
        <taxon>Eukaryota</taxon>
        <taxon>Viridiplantae</taxon>
        <taxon>Streptophyta</taxon>
        <taxon>Embryophyta</taxon>
        <taxon>Bryophyta</taxon>
        <taxon>Bryophytina</taxon>
        <taxon>Bryopsida</taxon>
        <taxon>Dicranidae</taxon>
        <taxon>Pseudoditrichales</taxon>
        <taxon>Ditrichaceae</taxon>
        <taxon>Ceratodon</taxon>
    </lineage>
</organism>
<feature type="signal peptide" evidence="1">
    <location>
        <begin position="1"/>
        <end position="46"/>
    </location>
</feature>
<accession>A0A8T0HGK9</accession>
<dbReference type="EMBL" id="CM026427">
    <property type="protein sequence ID" value="KAG0569454.1"/>
    <property type="molecule type" value="Genomic_DNA"/>
</dbReference>
<proteinExistence type="predicted"/>
<name>A0A8T0HGK9_CERPU</name>
<evidence type="ECO:0000256" key="1">
    <source>
        <dbReference type="SAM" id="SignalP"/>
    </source>
</evidence>
<evidence type="ECO:0000313" key="2">
    <source>
        <dbReference type="EMBL" id="KAG0569454.1"/>
    </source>
</evidence>